<dbReference type="EMBL" id="ASQP01000186">
    <property type="protein sequence ID" value="OMI39055.1"/>
    <property type="molecule type" value="Genomic_DNA"/>
</dbReference>
<feature type="domain" description="Serine aminopeptidase S33" evidence="1">
    <location>
        <begin position="34"/>
        <end position="145"/>
    </location>
</feature>
<gene>
    <name evidence="2" type="ORF">SPAR_12905</name>
</gene>
<name>A0A1R1SL72_9ACTN</name>
<comment type="caution">
    <text evidence="2">The sequence shown here is derived from an EMBL/GenBank/DDBJ whole genome shotgun (WGS) entry which is preliminary data.</text>
</comment>
<dbReference type="Pfam" id="PF12146">
    <property type="entry name" value="Hydrolase_4"/>
    <property type="match status" value="1"/>
</dbReference>
<dbReference type="AlphaFoldDB" id="A0A1R1SL72"/>
<dbReference type="STRING" id="67365.GCA_001704635_06436"/>
<sequence length="257" mass="27098">MSVEFIHYADGEALSCTSIEPAAPTDPAAPGTGRARVVIMHGAGIGSQQRSLPLARDFAAAGHASLAFDFSGHGRSSGTLEELSLERRLRQALAVIEAFAPDGDPLMLVGFSMSGQTVADLTSHLGSRVEAVCLCAPAAYGPEAWPVPFGDGFTDLIRRPGSWRPSTVFATFEAFTGRAVLVVPERDEVIPPEVTAGIEQALRAKSRFSKMVLDGADHQLGRWLTEHPEHRARLVALMTDPALSTSGDLAGPGTSPG</sequence>
<reference evidence="2 3" key="1">
    <citation type="submission" date="2013-05" db="EMBL/GenBank/DDBJ databases">
        <title>Genome sequence of Streptomyces sparsogenes DSM 40356.</title>
        <authorList>
            <person name="Coyne S."/>
            <person name="Seebeck F.P."/>
        </authorList>
    </citation>
    <scope>NUCLEOTIDE SEQUENCE [LARGE SCALE GENOMIC DNA]</scope>
    <source>
        <strain evidence="2 3">DSM 40356</strain>
    </source>
</reference>
<dbReference type="Proteomes" id="UP000186168">
    <property type="component" value="Unassembled WGS sequence"/>
</dbReference>
<evidence type="ECO:0000313" key="2">
    <source>
        <dbReference type="EMBL" id="OMI39055.1"/>
    </source>
</evidence>
<keyword evidence="3" id="KW-1185">Reference proteome</keyword>
<proteinExistence type="predicted"/>
<evidence type="ECO:0000259" key="1">
    <source>
        <dbReference type="Pfam" id="PF12146"/>
    </source>
</evidence>
<accession>A0A1R1SL72</accession>
<organism evidence="2 3">
    <name type="scientific">Streptomyces sparsogenes DSM 40356</name>
    <dbReference type="NCBI Taxonomy" id="1331668"/>
    <lineage>
        <taxon>Bacteria</taxon>
        <taxon>Bacillati</taxon>
        <taxon>Actinomycetota</taxon>
        <taxon>Actinomycetes</taxon>
        <taxon>Kitasatosporales</taxon>
        <taxon>Streptomycetaceae</taxon>
        <taxon>Streptomyces</taxon>
    </lineage>
</organism>
<protein>
    <recommendedName>
        <fullName evidence="1">Serine aminopeptidase S33 domain-containing protein</fullName>
    </recommendedName>
</protein>
<evidence type="ECO:0000313" key="3">
    <source>
        <dbReference type="Proteomes" id="UP000186168"/>
    </source>
</evidence>
<dbReference type="Gene3D" id="3.40.50.1820">
    <property type="entry name" value="alpha/beta hydrolase"/>
    <property type="match status" value="1"/>
</dbReference>
<dbReference type="InterPro" id="IPR022742">
    <property type="entry name" value="Hydrolase_4"/>
</dbReference>
<dbReference type="InterPro" id="IPR029058">
    <property type="entry name" value="AB_hydrolase_fold"/>
</dbReference>
<dbReference type="SUPFAM" id="SSF53474">
    <property type="entry name" value="alpha/beta-Hydrolases"/>
    <property type="match status" value="1"/>
</dbReference>